<dbReference type="NCBIfam" id="NF009150">
    <property type="entry name" value="PRK12497.1-3"/>
    <property type="match status" value="1"/>
</dbReference>
<proteinExistence type="inferred from homology"/>
<name>A0ABQ1QXL5_9ALTE</name>
<dbReference type="InterPro" id="IPR011335">
    <property type="entry name" value="Restrct_endonuc-II-like"/>
</dbReference>
<accession>A0ABQ1QXL5</accession>
<evidence type="ECO:0000313" key="3">
    <source>
        <dbReference type="Proteomes" id="UP000614272"/>
    </source>
</evidence>
<dbReference type="Proteomes" id="UP000614272">
    <property type="component" value="Unassembled WGS sequence"/>
</dbReference>
<dbReference type="PANTHER" id="PTHR34039:SF1">
    <property type="entry name" value="UPF0102 PROTEIN YRAN"/>
    <property type="match status" value="1"/>
</dbReference>
<dbReference type="InterPro" id="IPR011856">
    <property type="entry name" value="tRNA_endonuc-like_dom_sf"/>
</dbReference>
<dbReference type="EMBL" id="BMGJ01000001">
    <property type="protein sequence ID" value="GGD51076.1"/>
    <property type="molecule type" value="Genomic_DNA"/>
</dbReference>
<evidence type="ECO:0000256" key="1">
    <source>
        <dbReference type="ARBA" id="ARBA00006738"/>
    </source>
</evidence>
<dbReference type="InterPro" id="IPR003509">
    <property type="entry name" value="UPF0102_YraN-like"/>
</dbReference>
<organism evidence="2 3">
    <name type="scientific">Lacimicrobium alkaliphilum</name>
    <dbReference type="NCBI Taxonomy" id="1526571"/>
    <lineage>
        <taxon>Bacteria</taxon>
        <taxon>Pseudomonadati</taxon>
        <taxon>Pseudomonadota</taxon>
        <taxon>Gammaproteobacteria</taxon>
        <taxon>Alteromonadales</taxon>
        <taxon>Alteromonadaceae</taxon>
        <taxon>Lacimicrobium</taxon>
    </lineage>
</organism>
<dbReference type="NCBIfam" id="TIGR00252">
    <property type="entry name" value="YraN family protein"/>
    <property type="match status" value="1"/>
</dbReference>
<dbReference type="SUPFAM" id="SSF52980">
    <property type="entry name" value="Restriction endonuclease-like"/>
    <property type="match status" value="1"/>
</dbReference>
<keyword evidence="3" id="KW-1185">Reference proteome</keyword>
<dbReference type="Gene3D" id="3.40.1350.10">
    <property type="match status" value="1"/>
</dbReference>
<protein>
    <submittedName>
        <fullName evidence="2">UPF0102 protein</fullName>
    </submittedName>
</protein>
<dbReference type="PANTHER" id="PTHR34039">
    <property type="entry name" value="UPF0102 PROTEIN YRAN"/>
    <property type="match status" value="1"/>
</dbReference>
<sequence>MGQSAEARACRYLKAQGLTLITTNYHCKSGEIDLIMQDDDELVFVEVKYRTRTHFGHPAEYFDTHKRRKFESALFHFMQYKGLNPAHIPHRIDLVAITGSQIQWIKRL</sequence>
<dbReference type="Pfam" id="PF02021">
    <property type="entry name" value="UPF0102"/>
    <property type="match status" value="1"/>
</dbReference>
<dbReference type="RefSeq" id="WP_229748029.1">
    <property type="nucleotide sequence ID" value="NZ_BMGJ01000001.1"/>
</dbReference>
<comment type="caution">
    <text evidence="2">The sequence shown here is derived from an EMBL/GenBank/DDBJ whole genome shotgun (WGS) entry which is preliminary data.</text>
</comment>
<evidence type="ECO:0000313" key="2">
    <source>
        <dbReference type="EMBL" id="GGD51076.1"/>
    </source>
</evidence>
<gene>
    <name evidence="2" type="ORF">GCM10011357_03750</name>
</gene>
<reference evidence="3" key="1">
    <citation type="journal article" date="2019" name="Int. J. Syst. Evol. Microbiol.">
        <title>The Global Catalogue of Microorganisms (GCM) 10K type strain sequencing project: providing services to taxonomists for standard genome sequencing and annotation.</title>
        <authorList>
            <consortium name="The Broad Institute Genomics Platform"/>
            <consortium name="The Broad Institute Genome Sequencing Center for Infectious Disease"/>
            <person name="Wu L."/>
            <person name="Ma J."/>
        </authorList>
    </citation>
    <scope>NUCLEOTIDE SEQUENCE [LARGE SCALE GENOMIC DNA]</scope>
    <source>
        <strain evidence="3">CGMCC 1.12923</strain>
    </source>
</reference>
<comment type="similarity">
    <text evidence="1">Belongs to the UPF0102 family.</text>
</comment>